<organism evidence="3 4">
    <name type="scientific">Klugiella xanthotipulae</name>
    <dbReference type="NCBI Taxonomy" id="244735"/>
    <lineage>
        <taxon>Bacteria</taxon>
        <taxon>Bacillati</taxon>
        <taxon>Actinomycetota</taxon>
        <taxon>Actinomycetes</taxon>
        <taxon>Micrococcales</taxon>
        <taxon>Microbacteriaceae</taxon>
        <taxon>Klugiella</taxon>
    </lineage>
</organism>
<keyword evidence="4" id="KW-1185">Reference proteome</keyword>
<dbReference type="Gene3D" id="3.40.50.1820">
    <property type="entry name" value="alpha/beta hydrolase"/>
    <property type="match status" value="1"/>
</dbReference>
<dbReference type="Pfam" id="PF12146">
    <property type="entry name" value="Hydrolase_4"/>
    <property type="match status" value="1"/>
</dbReference>
<dbReference type="OrthoDB" id="9802489at2"/>
<dbReference type="SUPFAM" id="SSF53474">
    <property type="entry name" value="alpha/beta-Hydrolases"/>
    <property type="match status" value="1"/>
</dbReference>
<protein>
    <submittedName>
        <fullName evidence="3">4-carboxymuconolactone decarboxylase /3-oxoadipate enol-lactonase</fullName>
    </submittedName>
</protein>
<evidence type="ECO:0000259" key="2">
    <source>
        <dbReference type="Pfam" id="PF12146"/>
    </source>
</evidence>
<dbReference type="Proteomes" id="UP000318331">
    <property type="component" value="Unassembled WGS sequence"/>
</dbReference>
<dbReference type="InterPro" id="IPR012788">
    <property type="entry name" value="Decarb_PcaC"/>
</dbReference>
<evidence type="ECO:0000259" key="1">
    <source>
        <dbReference type="Pfam" id="PF02627"/>
    </source>
</evidence>
<sequence>MTVPILKAALLSEATEEISTPILLVGPSLGTTARTLWGRAARILGARYRVVGWDLPGHGHSPRPAERFTMAELAEGVAGLVGGMREQGEWGGYPVFYAGDSLGGAVGLQLGLDYPDLFAGIGVICSAAKIGERQGWLDRAGTVAVQGTPTMIVGSGQRWFAPGFMEREPEVSSRLLHALSDTDRQGYAFCCEALADFDLRDRLGDISAPVVAVSGEFDTVTPYEDSWAIARSVQRGSAEWVPGAAHLVPVEAPERIAEILMRHFDRAVAESPAVVSVSAASPAGRLPGDPYDAGMAVRREVLGDAHVDRATAAIDEVTAEFQEMITRFAWGTIWTRPGLPRTTRSAITLTALIAHGHWEELAMHVRAALRNGVTRGEITEIILQSAIYCGVPSANSAFRVAQRVLNEVPPVE</sequence>
<name>A0A543HTH9_9MICO</name>
<dbReference type="PANTHER" id="PTHR33570:SF2">
    <property type="entry name" value="CARBOXYMUCONOLACTONE DECARBOXYLASE-LIKE DOMAIN-CONTAINING PROTEIN"/>
    <property type="match status" value="1"/>
</dbReference>
<dbReference type="AlphaFoldDB" id="A0A543HTH9"/>
<dbReference type="GO" id="GO:0051920">
    <property type="term" value="F:peroxiredoxin activity"/>
    <property type="evidence" value="ECO:0007669"/>
    <property type="project" value="InterPro"/>
</dbReference>
<dbReference type="InterPro" id="IPR052512">
    <property type="entry name" value="4CMD/NDH-1_regulator"/>
</dbReference>
<evidence type="ECO:0000313" key="4">
    <source>
        <dbReference type="Proteomes" id="UP000318331"/>
    </source>
</evidence>
<feature type="domain" description="Carboxymuconolactone decarboxylase-like" evidence="1">
    <location>
        <begin position="320"/>
        <end position="402"/>
    </location>
</feature>
<reference evidence="3 4" key="1">
    <citation type="submission" date="2019-06" db="EMBL/GenBank/DDBJ databases">
        <title>Sequencing the genomes of 1000 actinobacteria strains.</title>
        <authorList>
            <person name="Klenk H.-P."/>
        </authorList>
    </citation>
    <scope>NUCLEOTIDE SEQUENCE [LARGE SCALE GENOMIC DNA]</scope>
    <source>
        <strain evidence="3 4">DSM 18031</strain>
    </source>
</reference>
<dbReference type="PRINTS" id="PR00412">
    <property type="entry name" value="EPOXHYDRLASE"/>
</dbReference>
<dbReference type="PANTHER" id="PTHR33570">
    <property type="entry name" value="4-CARBOXYMUCONOLACTONE DECARBOXYLASE FAMILY PROTEIN"/>
    <property type="match status" value="1"/>
</dbReference>
<dbReference type="EMBL" id="VFPN01000003">
    <property type="protein sequence ID" value="TQM61559.1"/>
    <property type="molecule type" value="Genomic_DNA"/>
</dbReference>
<dbReference type="NCBIfam" id="TIGR02425">
    <property type="entry name" value="decarb_PcaC"/>
    <property type="match status" value="1"/>
</dbReference>
<feature type="domain" description="Serine aminopeptidase S33" evidence="2">
    <location>
        <begin position="42"/>
        <end position="251"/>
    </location>
</feature>
<dbReference type="InterPro" id="IPR029058">
    <property type="entry name" value="AB_hydrolase_fold"/>
</dbReference>
<dbReference type="InterPro" id="IPR000639">
    <property type="entry name" value="Epox_hydrolase-like"/>
</dbReference>
<dbReference type="InterPro" id="IPR003779">
    <property type="entry name" value="CMD-like"/>
</dbReference>
<gene>
    <name evidence="3" type="ORF">FB466_2517</name>
</gene>
<proteinExistence type="predicted"/>
<dbReference type="Pfam" id="PF02627">
    <property type="entry name" value="CMD"/>
    <property type="match status" value="1"/>
</dbReference>
<comment type="caution">
    <text evidence="3">The sequence shown here is derived from an EMBL/GenBank/DDBJ whole genome shotgun (WGS) entry which is preliminary data.</text>
</comment>
<dbReference type="SUPFAM" id="SSF69118">
    <property type="entry name" value="AhpD-like"/>
    <property type="match status" value="1"/>
</dbReference>
<accession>A0A543HTH9</accession>
<dbReference type="Gene3D" id="1.20.1290.10">
    <property type="entry name" value="AhpD-like"/>
    <property type="match status" value="1"/>
</dbReference>
<evidence type="ECO:0000313" key="3">
    <source>
        <dbReference type="EMBL" id="TQM61559.1"/>
    </source>
</evidence>
<dbReference type="InterPro" id="IPR000073">
    <property type="entry name" value="AB_hydrolase_1"/>
</dbReference>
<dbReference type="InterPro" id="IPR022742">
    <property type="entry name" value="Hydrolase_4"/>
</dbReference>
<dbReference type="PRINTS" id="PR00111">
    <property type="entry name" value="ABHYDROLASE"/>
</dbReference>
<dbReference type="InterPro" id="IPR029032">
    <property type="entry name" value="AhpD-like"/>
</dbReference>